<reference evidence="1" key="1">
    <citation type="submission" date="2014-11" db="EMBL/GenBank/DDBJ databases">
        <authorList>
            <person name="Amaro Gonzalez C."/>
        </authorList>
    </citation>
    <scope>NUCLEOTIDE SEQUENCE</scope>
</reference>
<name>A0A0E9XIK5_ANGAN</name>
<protein>
    <submittedName>
        <fullName evidence="1">Uncharacterized protein</fullName>
    </submittedName>
</protein>
<dbReference type="EMBL" id="GBXM01006902">
    <property type="protein sequence ID" value="JAI01676.1"/>
    <property type="molecule type" value="Transcribed_RNA"/>
</dbReference>
<proteinExistence type="predicted"/>
<dbReference type="AlphaFoldDB" id="A0A0E9XIK5"/>
<organism evidence="1">
    <name type="scientific">Anguilla anguilla</name>
    <name type="common">European freshwater eel</name>
    <name type="synonym">Muraena anguilla</name>
    <dbReference type="NCBI Taxonomy" id="7936"/>
    <lineage>
        <taxon>Eukaryota</taxon>
        <taxon>Metazoa</taxon>
        <taxon>Chordata</taxon>
        <taxon>Craniata</taxon>
        <taxon>Vertebrata</taxon>
        <taxon>Euteleostomi</taxon>
        <taxon>Actinopterygii</taxon>
        <taxon>Neopterygii</taxon>
        <taxon>Teleostei</taxon>
        <taxon>Anguilliformes</taxon>
        <taxon>Anguillidae</taxon>
        <taxon>Anguilla</taxon>
    </lineage>
</organism>
<evidence type="ECO:0000313" key="1">
    <source>
        <dbReference type="EMBL" id="JAI01676.1"/>
    </source>
</evidence>
<accession>A0A0E9XIK5</accession>
<sequence>MRPDTTAVHLFPLTSQRCMSHLYFEVTFLKNHT</sequence>
<reference evidence="1" key="2">
    <citation type="journal article" date="2015" name="Fish Shellfish Immunol.">
        <title>Early steps in the European eel (Anguilla anguilla)-Vibrio vulnificus interaction in the gills: Role of the RtxA13 toxin.</title>
        <authorList>
            <person name="Callol A."/>
            <person name="Pajuelo D."/>
            <person name="Ebbesson L."/>
            <person name="Teles M."/>
            <person name="MacKenzie S."/>
            <person name="Amaro C."/>
        </authorList>
    </citation>
    <scope>NUCLEOTIDE SEQUENCE</scope>
</reference>